<keyword evidence="2 5" id="KW-0812">Transmembrane</keyword>
<dbReference type="PROSITE" id="PS50262">
    <property type="entry name" value="G_PROTEIN_RECEP_F1_2"/>
    <property type="match status" value="1"/>
</dbReference>
<keyword evidence="4 7" id="KW-0472">Membrane</keyword>
<dbReference type="GO" id="GO:0004930">
    <property type="term" value="F:G protein-coupled receptor activity"/>
    <property type="evidence" value="ECO:0007669"/>
    <property type="project" value="UniProtKB-KW"/>
</dbReference>
<dbReference type="CDD" id="cd14978">
    <property type="entry name" value="7tmA_FMRFamide_R-like"/>
    <property type="match status" value="1"/>
</dbReference>
<feature type="transmembrane region" description="Helical" evidence="7">
    <location>
        <begin position="102"/>
        <end position="125"/>
    </location>
</feature>
<dbReference type="GO" id="GO:0016020">
    <property type="term" value="C:membrane"/>
    <property type="evidence" value="ECO:0007669"/>
    <property type="project" value="UniProtKB-SubCell"/>
</dbReference>
<dbReference type="PROSITE" id="PS00237">
    <property type="entry name" value="G_PROTEIN_RECEP_F1_1"/>
    <property type="match status" value="1"/>
</dbReference>
<dbReference type="Proteomes" id="UP001374579">
    <property type="component" value="Unassembled WGS sequence"/>
</dbReference>
<name>A0AAN9BSX4_9CAEN</name>
<dbReference type="EMBL" id="JBAMIC010000002">
    <property type="protein sequence ID" value="KAK7111458.1"/>
    <property type="molecule type" value="Genomic_DNA"/>
</dbReference>
<dbReference type="InterPro" id="IPR052954">
    <property type="entry name" value="GPCR-Ligand_Int"/>
</dbReference>
<keyword evidence="5" id="KW-0807">Transducer</keyword>
<dbReference type="Gene3D" id="1.20.1070.10">
    <property type="entry name" value="Rhodopsin 7-helix transmembrane proteins"/>
    <property type="match status" value="1"/>
</dbReference>
<feature type="compositionally biased region" description="Low complexity" evidence="6">
    <location>
        <begin position="333"/>
        <end position="354"/>
    </location>
</feature>
<dbReference type="InterPro" id="IPR017452">
    <property type="entry name" value="GPCR_Rhodpsn_7TM"/>
</dbReference>
<dbReference type="PANTHER" id="PTHR46641:SF25">
    <property type="entry name" value="CNMAMIDE RECEPTOR-RELATED"/>
    <property type="match status" value="1"/>
</dbReference>
<feature type="transmembrane region" description="Helical" evidence="7">
    <location>
        <begin position="70"/>
        <end position="95"/>
    </location>
</feature>
<evidence type="ECO:0000313" key="9">
    <source>
        <dbReference type="EMBL" id="KAK7111458.1"/>
    </source>
</evidence>
<proteinExistence type="inferred from homology"/>
<evidence type="ECO:0000256" key="2">
    <source>
        <dbReference type="ARBA" id="ARBA00022692"/>
    </source>
</evidence>
<dbReference type="PRINTS" id="PR00237">
    <property type="entry name" value="GPCRRHODOPSN"/>
</dbReference>
<keyword evidence="5" id="KW-0297">G-protein coupled receptor</keyword>
<feature type="transmembrane region" description="Helical" evidence="7">
    <location>
        <begin position="364"/>
        <end position="386"/>
    </location>
</feature>
<dbReference type="Pfam" id="PF00001">
    <property type="entry name" value="7tm_1"/>
    <property type="match status" value="1"/>
</dbReference>
<dbReference type="AlphaFoldDB" id="A0AAN9BSX4"/>
<feature type="region of interest" description="Disordered" evidence="6">
    <location>
        <begin position="321"/>
        <end position="354"/>
    </location>
</feature>
<feature type="transmembrane region" description="Helical" evidence="7">
    <location>
        <begin position="234"/>
        <end position="259"/>
    </location>
</feature>
<reference evidence="9 10" key="1">
    <citation type="submission" date="2024-02" db="EMBL/GenBank/DDBJ databases">
        <title>Chromosome-scale genome assembly of the rough periwinkle Littorina saxatilis.</title>
        <authorList>
            <person name="De Jode A."/>
            <person name="Faria R."/>
            <person name="Formenti G."/>
            <person name="Sims Y."/>
            <person name="Smith T.P."/>
            <person name="Tracey A."/>
            <person name="Wood J.M.D."/>
            <person name="Zagrodzka Z.B."/>
            <person name="Johannesson K."/>
            <person name="Butlin R.K."/>
            <person name="Leder E.H."/>
        </authorList>
    </citation>
    <scope>NUCLEOTIDE SEQUENCE [LARGE SCALE GENOMIC DNA]</scope>
    <source>
        <strain evidence="9">Snail1</strain>
        <tissue evidence="9">Muscle</tissue>
    </source>
</reference>
<sequence length="446" mass="49839">METMVLGDTVTSSVSGFSTHLFSLVTDSGQHQFVISTENDVTSDVTITTTTEKPYEEFTEVKAAILIDRIYIPLVVAVGVLGNVLCFVTLVFSSLRATSTCVYMAAIAVLDCVILVLDFCVLIRGYMGHTQFYMQNDWTCGFHNFLFYFAIHFDVLLLIAMTIDRFIVVRFPLKAPSICTPSSAVKAIILVGLFTFGLNFQIFFTRRLGATGSPEDPLKCWYPDPDVDFFMTKIYTWIDASIYSFIPCLSLLVLNVLIIRQLRVSMKFSRQFTERSGKSSALKGVPSLRVEVEGDTVNSGVYTSHTDVSCSEVSMGSCDTMEDNLDSPSPRPISAISGKKSNGSSSHSRTSSTKKAITNTNITVMLLMVSFTFLLLTSPVVIVLLYKRYYWLPDTNAERARARLTHAFVDNLMYTNHAVNFVLYCVSGRRFREELKRLLSGACCRR</sequence>
<evidence type="ECO:0000256" key="6">
    <source>
        <dbReference type="SAM" id="MobiDB-lite"/>
    </source>
</evidence>
<keyword evidence="10" id="KW-1185">Reference proteome</keyword>
<dbReference type="SUPFAM" id="SSF81321">
    <property type="entry name" value="Family A G protein-coupled receptor-like"/>
    <property type="match status" value="1"/>
</dbReference>
<keyword evidence="3 7" id="KW-1133">Transmembrane helix</keyword>
<evidence type="ECO:0000256" key="1">
    <source>
        <dbReference type="ARBA" id="ARBA00004370"/>
    </source>
</evidence>
<evidence type="ECO:0000256" key="3">
    <source>
        <dbReference type="ARBA" id="ARBA00022989"/>
    </source>
</evidence>
<evidence type="ECO:0000256" key="4">
    <source>
        <dbReference type="ARBA" id="ARBA00023136"/>
    </source>
</evidence>
<feature type="transmembrane region" description="Helical" evidence="7">
    <location>
        <begin position="406"/>
        <end position="427"/>
    </location>
</feature>
<comment type="subcellular location">
    <subcellularLocation>
        <location evidence="1">Membrane</location>
    </subcellularLocation>
</comment>
<evidence type="ECO:0000256" key="5">
    <source>
        <dbReference type="RuleBase" id="RU000688"/>
    </source>
</evidence>
<feature type="transmembrane region" description="Helical" evidence="7">
    <location>
        <begin position="184"/>
        <end position="204"/>
    </location>
</feature>
<feature type="domain" description="G-protein coupled receptors family 1 profile" evidence="8">
    <location>
        <begin position="82"/>
        <end position="424"/>
    </location>
</feature>
<protein>
    <recommendedName>
        <fullName evidence="8">G-protein coupled receptors family 1 profile domain-containing protein</fullName>
    </recommendedName>
</protein>
<keyword evidence="5" id="KW-0675">Receptor</keyword>
<organism evidence="9 10">
    <name type="scientific">Littorina saxatilis</name>
    <dbReference type="NCBI Taxonomy" id="31220"/>
    <lineage>
        <taxon>Eukaryota</taxon>
        <taxon>Metazoa</taxon>
        <taxon>Spiralia</taxon>
        <taxon>Lophotrochozoa</taxon>
        <taxon>Mollusca</taxon>
        <taxon>Gastropoda</taxon>
        <taxon>Caenogastropoda</taxon>
        <taxon>Littorinimorpha</taxon>
        <taxon>Littorinoidea</taxon>
        <taxon>Littorinidae</taxon>
        <taxon>Littorina</taxon>
    </lineage>
</organism>
<dbReference type="InterPro" id="IPR000276">
    <property type="entry name" value="GPCR_Rhodpsn"/>
</dbReference>
<evidence type="ECO:0000313" key="10">
    <source>
        <dbReference type="Proteomes" id="UP001374579"/>
    </source>
</evidence>
<gene>
    <name evidence="9" type="ORF">V1264_011085</name>
</gene>
<evidence type="ECO:0000256" key="7">
    <source>
        <dbReference type="SAM" id="Phobius"/>
    </source>
</evidence>
<evidence type="ECO:0000259" key="8">
    <source>
        <dbReference type="PROSITE" id="PS50262"/>
    </source>
</evidence>
<comment type="caution">
    <text evidence="9">The sequence shown here is derived from an EMBL/GenBank/DDBJ whole genome shotgun (WGS) entry which is preliminary data.</text>
</comment>
<comment type="similarity">
    <text evidence="5">Belongs to the G-protein coupled receptor 1 family.</text>
</comment>
<dbReference type="PANTHER" id="PTHR46641">
    <property type="entry name" value="FMRFAMIDE RECEPTOR-RELATED"/>
    <property type="match status" value="1"/>
</dbReference>
<feature type="transmembrane region" description="Helical" evidence="7">
    <location>
        <begin position="145"/>
        <end position="163"/>
    </location>
</feature>
<accession>A0AAN9BSX4</accession>